<keyword evidence="2" id="KW-1185">Reference proteome</keyword>
<evidence type="ECO:0000313" key="1">
    <source>
        <dbReference type="EMBL" id="ADG82204.1"/>
    </source>
</evidence>
<sequence length="65" mass="6970">MRRIKPKQITSALPYSICRQSQISTIEGSLNNSSAPIFSGRSIGGVGGRSATMELYAAKPCQVVR</sequence>
<dbReference type="AlphaFoldDB" id="D5XEY3"/>
<dbReference type="HOGENOM" id="CLU_2848418_0_0_9"/>
<dbReference type="EMBL" id="CP002028">
    <property type="protein sequence ID" value="ADG82204.1"/>
    <property type="molecule type" value="Genomic_DNA"/>
</dbReference>
<name>D5XEY3_THEPJ</name>
<dbReference type="KEGG" id="tjr:TherJR_1347"/>
<proteinExistence type="predicted"/>
<accession>D5XEY3</accession>
<dbReference type="Proteomes" id="UP000002377">
    <property type="component" value="Chromosome"/>
</dbReference>
<gene>
    <name evidence="1" type="ordered locus">TherJR_1347</name>
</gene>
<organism evidence="1 2">
    <name type="scientific">Thermincola potens (strain JR)</name>
    <dbReference type="NCBI Taxonomy" id="635013"/>
    <lineage>
        <taxon>Bacteria</taxon>
        <taxon>Bacillati</taxon>
        <taxon>Bacillota</taxon>
        <taxon>Clostridia</taxon>
        <taxon>Eubacteriales</taxon>
        <taxon>Thermincolaceae</taxon>
        <taxon>Thermincola</taxon>
    </lineage>
</organism>
<evidence type="ECO:0000313" key="2">
    <source>
        <dbReference type="Proteomes" id="UP000002377"/>
    </source>
</evidence>
<reference evidence="1 2" key="1">
    <citation type="submission" date="2010-05" db="EMBL/GenBank/DDBJ databases">
        <title>Complete sequence of Thermincola sp. JR.</title>
        <authorList>
            <consortium name="US DOE Joint Genome Institute"/>
            <person name="Lucas S."/>
            <person name="Copeland A."/>
            <person name="Lapidus A."/>
            <person name="Cheng J.-F."/>
            <person name="Bruce D."/>
            <person name="Goodwin L."/>
            <person name="Pitluck S."/>
            <person name="Chertkov O."/>
            <person name="Detter J.C."/>
            <person name="Han C."/>
            <person name="Tapia R."/>
            <person name="Land M."/>
            <person name="Hauser L."/>
            <person name="Kyrpides N."/>
            <person name="Mikhailova N."/>
            <person name="Hazen T.C."/>
            <person name="Woyke T."/>
        </authorList>
    </citation>
    <scope>NUCLEOTIDE SEQUENCE [LARGE SCALE GENOMIC DNA]</scope>
    <source>
        <strain evidence="1 2">JR</strain>
    </source>
</reference>
<protein>
    <submittedName>
        <fullName evidence="1">Uncharacterized protein</fullName>
    </submittedName>
</protein>